<dbReference type="RefSeq" id="XP_014655064.1">
    <property type="nucleotide sequence ID" value="XM_014799578.1"/>
</dbReference>
<dbReference type="OrthoDB" id="1932312at2759"/>
<reference evidence="2" key="1">
    <citation type="journal article" date="2014" name="Genome Announc.">
        <title>Draft Genome Sequence of the Yeast Pseudozyma antarctica Type Strain JCM10317, a Producer of the Glycolipid Biosurfactants, Mannosylerythritol Lipids.</title>
        <authorList>
            <person name="Saika A."/>
            <person name="Koike H."/>
            <person name="Hori T."/>
            <person name="Fukuoka T."/>
            <person name="Sato S."/>
            <person name="Habe H."/>
            <person name="Kitamoto D."/>
            <person name="Morita T."/>
        </authorList>
    </citation>
    <scope>NUCLEOTIDE SEQUENCE [LARGE SCALE GENOMIC DNA]</scope>
    <source>
        <strain evidence="2">JCM 10317</strain>
    </source>
</reference>
<dbReference type="EMBL" id="DF830081">
    <property type="protein sequence ID" value="GAK66649.1"/>
    <property type="molecule type" value="Genomic_DNA"/>
</dbReference>
<dbReference type="PANTHER" id="PTHR19848">
    <property type="entry name" value="WD40 REPEAT PROTEIN"/>
    <property type="match status" value="1"/>
</dbReference>
<organism evidence="1 2">
    <name type="scientific">Pseudozyma antarctica</name>
    <name type="common">Yeast</name>
    <name type="synonym">Candida antarctica</name>
    <dbReference type="NCBI Taxonomy" id="84753"/>
    <lineage>
        <taxon>Eukaryota</taxon>
        <taxon>Fungi</taxon>
        <taxon>Dikarya</taxon>
        <taxon>Basidiomycota</taxon>
        <taxon>Ustilaginomycotina</taxon>
        <taxon>Ustilaginomycetes</taxon>
        <taxon>Ustilaginales</taxon>
        <taxon>Ustilaginaceae</taxon>
        <taxon>Moesziomyces</taxon>
    </lineage>
</organism>
<dbReference type="Gene3D" id="2.130.10.10">
    <property type="entry name" value="YVTN repeat-like/Quinoprotein amine dehydrogenase"/>
    <property type="match status" value="1"/>
</dbReference>
<keyword evidence="2" id="KW-1185">Reference proteome</keyword>
<dbReference type="PROSITE" id="PS00678">
    <property type="entry name" value="WD_REPEATS_1"/>
    <property type="match status" value="1"/>
</dbReference>
<evidence type="ECO:0000313" key="2">
    <source>
        <dbReference type="Proteomes" id="UP000053758"/>
    </source>
</evidence>
<dbReference type="InterPro" id="IPR015943">
    <property type="entry name" value="WD40/YVTN_repeat-like_dom_sf"/>
</dbReference>
<dbReference type="HOGENOM" id="CLU_029207_0_0_1"/>
<dbReference type="AlphaFoldDB" id="A0A081CJ03"/>
<gene>
    <name evidence="1" type="ORF">PAN0_014c4872</name>
</gene>
<dbReference type="InterPro" id="IPR036322">
    <property type="entry name" value="WD40_repeat_dom_sf"/>
</dbReference>
<dbReference type="InterPro" id="IPR019775">
    <property type="entry name" value="WD40_repeat_CS"/>
</dbReference>
<dbReference type="PROSITE" id="PS50082">
    <property type="entry name" value="WD_REPEATS_2"/>
    <property type="match status" value="1"/>
</dbReference>
<dbReference type="Pfam" id="PF00400">
    <property type="entry name" value="WD40"/>
    <property type="match status" value="2"/>
</dbReference>
<name>A0A081CJ03_PSEA2</name>
<proteinExistence type="predicted"/>
<dbReference type="SMART" id="SM00320">
    <property type="entry name" value="WD40"/>
    <property type="match status" value="3"/>
</dbReference>
<dbReference type="Proteomes" id="UP000053758">
    <property type="component" value="Unassembled WGS sequence"/>
</dbReference>
<accession>A0A081CJ03</accession>
<dbReference type="GeneID" id="26305659"/>
<evidence type="ECO:0000313" key="1">
    <source>
        <dbReference type="EMBL" id="GAK66649.1"/>
    </source>
</evidence>
<sequence length="529" mass="57421">MSAARASEYDLTIASHLVVERFLLSQGYTSSAAQLRADAQATGLSLPPLRDDALELRTLVETYRSSVRAEEQRRAAEELNSTHSVRSVVDPLTLSLPGPATLPFALARTYDTIHASNILSITRLALPRRTFDTATARYANTLQECLVTTGADRRVVFTDAQTGEVEEILDGAHAAAVLSVVQDPQDARCIVTASMDASIVVWDLLTRKPIQTLKHHTKFVVRLAVSATGEYMASIGYDKKLVVYRRVHHTRFSTTSVDGEEEDQGELEGGRYEKAFEMETRHNPEAILFVRAAAAPESCEPTSSSAPAVGEVTIRAARRQRTWLCFTVRHDSFVHYLALPLTADSSLDTDDLADTLASTSLSSARTPDWSVESFNTNPVASDLHVSYSLLSLSLHASGLYICIQTGDHSSSSSSRLLLLQPLSGVRAATVWTGLETGTFGTPRHSWLPSGRACWLNSEDGVLRLVDLGGKTRATVLAHGLVAPDQVAASWTRGGNPVIKDVVALDEHTLASCGFDHTIRITTIDPALLC</sequence>
<dbReference type="PANTHER" id="PTHR19848:SF8">
    <property type="entry name" value="F-BOX AND WD REPEAT DOMAIN CONTAINING 7"/>
    <property type="match status" value="1"/>
</dbReference>
<dbReference type="InterPro" id="IPR001680">
    <property type="entry name" value="WD40_rpt"/>
</dbReference>
<protein>
    <submittedName>
        <fullName evidence="1">Uncharacterized protein</fullName>
    </submittedName>
</protein>
<dbReference type="SUPFAM" id="SSF50978">
    <property type="entry name" value="WD40 repeat-like"/>
    <property type="match status" value="1"/>
</dbReference>